<dbReference type="InterPro" id="IPR032817">
    <property type="entry name" value="Mon2_C"/>
</dbReference>
<feature type="coiled-coil region" evidence="1">
    <location>
        <begin position="1707"/>
        <end position="1748"/>
    </location>
</feature>
<dbReference type="InterPro" id="IPR032629">
    <property type="entry name" value="DCB_dom"/>
</dbReference>
<dbReference type="Pfam" id="PF16213">
    <property type="entry name" value="DCB"/>
    <property type="match status" value="1"/>
</dbReference>
<comment type="caution">
    <text evidence="4">The sequence shown here is derived from an EMBL/GenBank/DDBJ whole genome shotgun (WGS) entry which is preliminary data.</text>
</comment>
<protein>
    <recommendedName>
        <fullName evidence="6">Protein MON2 homolog</fullName>
    </recommendedName>
</protein>
<organism evidence="4 5">
    <name type="scientific">Cylindrotheca closterium</name>
    <dbReference type="NCBI Taxonomy" id="2856"/>
    <lineage>
        <taxon>Eukaryota</taxon>
        <taxon>Sar</taxon>
        <taxon>Stramenopiles</taxon>
        <taxon>Ochrophyta</taxon>
        <taxon>Bacillariophyta</taxon>
        <taxon>Bacillariophyceae</taxon>
        <taxon>Bacillariophycidae</taxon>
        <taxon>Bacillariales</taxon>
        <taxon>Bacillariaceae</taxon>
        <taxon>Cylindrotheca</taxon>
    </lineage>
</organism>
<feature type="domain" description="Mon2/Sec7/BIG1-like dimerisation and cyclophilin-binding" evidence="3">
    <location>
        <begin position="3"/>
        <end position="101"/>
    </location>
</feature>
<evidence type="ECO:0000313" key="5">
    <source>
        <dbReference type="Proteomes" id="UP001295423"/>
    </source>
</evidence>
<keyword evidence="5" id="KW-1185">Reference proteome</keyword>
<dbReference type="CDD" id="cd14686">
    <property type="entry name" value="bZIP"/>
    <property type="match status" value="1"/>
</dbReference>
<keyword evidence="1" id="KW-0175">Coiled coil</keyword>
<feature type="domain" description="Mon2 C-terminal" evidence="2">
    <location>
        <begin position="1035"/>
        <end position="1141"/>
    </location>
</feature>
<proteinExistence type="predicted"/>
<dbReference type="Proteomes" id="UP001295423">
    <property type="component" value="Unassembled WGS sequence"/>
</dbReference>
<gene>
    <name evidence="4" type="ORF">CYCCA115_LOCUS13531</name>
</gene>
<dbReference type="Pfam" id="PF16206">
    <property type="entry name" value="Mon2_C"/>
    <property type="match status" value="1"/>
</dbReference>
<evidence type="ECO:0000256" key="1">
    <source>
        <dbReference type="SAM" id="Coils"/>
    </source>
</evidence>
<evidence type="ECO:0000259" key="3">
    <source>
        <dbReference type="Pfam" id="PF16213"/>
    </source>
</evidence>
<dbReference type="EMBL" id="CAKOGP040001803">
    <property type="protein sequence ID" value="CAJ1952394.1"/>
    <property type="molecule type" value="Genomic_DNA"/>
</dbReference>
<name>A0AAD2FT73_9STRA</name>
<dbReference type="SUPFAM" id="SSF48371">
    <property type="entry name" value="ARM repeat"/>
    <property type="match status" value="2"/>
</dbReference>
<evidence type="ECO:0008006" key="6">
    <source>
        <dbReference type="Google" id="ProtNLM"/>
    </source>
</evidence>
<sequence length="1753" mass="191601">MNFVAQLEEYLRDLGVESRKKHPGVKEASERAILKLRTLQNDYVIAVRKANNGQKHPDTSLFRSSDLLHPFLLAANYPNASPKLLDTSFKAMKTLMEANAICPGDGMNMVRVWMIQAQVVVNNSTKDSGGANAASAASSGDSTGGAQSSSGWLGGLLSSPITERTKTNAVTIGAVSSSHGGAGSGRISAKDLEKLALDILSCLLQLLELKDLAVSTEQWVQSVTLCCLLYLPTRQNVRQAAHSTLPQVLSLLVKDEKAKDLALETWYDLLGGAISSDSGSDSKQKFKGAFKSCKFGDKDSPQPPSSALSIELMTTLLKEAPHLVSDVGEKTLQITIELLRIQSASKDTSPLAFSKGVQFAIVVLQTQAKTWPKQCRDLVARLIQPIPAATEALRKQADFEDGYVYSTADKNLSAPTGNLETLQGLPPGSLWKSALSLEGLHGAVQDERVRDLLLHPDVVVNLLEATSDFCTIGASCREHIHLFILASRKKELGLSYAAEALPSISPWKSGKGRDENYIIGDALWIGLNLLLNIVERLDSITLDTCFAPSLSVLQHYLKRLPASGTIVKRSLEGYYFLAKICLQKPLLRRVLLSSLCKLSLPKWGTQDPSCELKDNNIAALVCLLNVVHAFHDDIGSDWAVVLQTFDELSNVWIASPHLSDKTYVGALSISAVYSRFSQFSTCFSDESLIEFIKGLRSVVIIEEKARASGKSIRKVDTSRIASRSNKDAVGKDEKGGIGEKLMTIGVRAIYGGNEDGSQPADDVPLTERTKNTYYHDYQLEFAKRMGDSKYPFRHEMLPFCCSLLADVAMANRFRHNRVAGSLLTELCATASESELTSAFAMDVVSMLIMSHLSQSEDLPMSFAGPGKIVYEVPRPNQFLAVEQTSDPDASGLSEISQLDLVGPLCDLICSAEDADVTTCCMESLHSILESSGHVLAPDAWKKVIQAVASVSTSSRSSSDWSECFPLGFRCLKLIVDDFLEDMDSASHVREALLDCCWSFGISSQDMNTSLTSIGLLWTIADQDAGTSSIDRALEKLVNLSSDPRAEVRNCAVNTLFSCIAGCGQTFSATQWQACICNMVFVVYDCVMDQITMDGKGPDEKQGKGETGRYRVSVHHSRDSAGKQWMATQAIVLGGLSRLLRSFFLDLLDTTSNDSAGNEPPWFEKAWNRILSYAFDTSTLSGGRDTIPVRSAGVQLLVICNQLACKAGIQAAITPARVGTNMQVVNGALRSTRDATTTMADAQRAPLSEMAETWRENLFLDAFDVLDSFRVYLESDVSAGSDSESSGYMEPAQAQVLGHFANDLKKLYECCKDHEFAEGHKVDHDALLQKVLVLEQPQPSDEDALETRFVRIVTTVCYNSSGGPQSRFLSQAQRACLELLKSMASNGSLEAFVCLSSLCFDGFIRQEVDNNRVSGEIAVLTSTEASNSLFSALPNDCVSDEIRVMVLCRMMLAFVGEQNQSYSVLESGNGFLYRLFKSMIGPCVTSAYTLQKQYWTLEQQGSPMDQLLDLLWDRLCAVVARLLASAFQNELSAQVFNDLTVIVDGISKYPNDRYSPALCGVLATEAMNCLDLDLPPPPPSEEEKSDEKDYSNESLKLFGSCFGGICRLNPEEKILPVIAKQVLLAAKEELSKELEDDDNDDSANADDRTTRKVEACVIMCQSMEDTLGMELVVISVFPLLCEMVGASDHRLRDSVATVLSKVNVGHALDGIKGQCQAAEDRAQRAEEQMATLRKEMEDLQKENEALQRQLAFIS</sequence>
<accession>A0AAD2FT73</accession>
<evidence type="ECO:0000313" key="4">
    <source>
        <dbReference type="EMBL" id="CAJ1952394.1"/>
    </source>
</evidence>
<evidence type="ECO:0000259" key="2">
    <source>
        <dbReference type="Pfam" id="PF16206"/>
    </source>
</evidence>
<dbReference type="InterPro" id="IPR016024">
    <property type="entry name" value="ARM-type_fold"/>
</dbReference>
<reference evidence="4" key="1">
    <citation type="submission" date="2023-08" db="EMBL/GenBank/DDBJ databases">
        <authorList>
            <person name="Audoor S."/>
            <person name="Bilcke G."/>
        </authorList>
    </citation>
    <scope>NUCLEOTIDE SEQUENCE</scope>
</reference>